<comment type="caution">
    <text evidence="2">The sequence shown here is derived from an EMBL/GenBank/DDBJ whole genome shotgun (WGS) entry which is preliminary data.</text>
</comment>
<organism evidence="2 3">
    <name type="scientific">Agromyces flavus</name>
    <dbReference type="NCBI Taxonomy" id="589382"/>
    <lineage>
        <taxon>Bacteria</taxon>
        <taxon>Bacillati</taxon>
        <taxon>Actinomycetota</taxon>
        <taxon>Actinomycetes</taxon>
        <taxon>Micrococcales</taxon>
        <taxon>Microbacteriaceae</taxon>
        <taxon>Agromyces</taxon>
    </lineage>
</organism>
<keyword evidence="1" id="KW-0472">Membrane</keyword>
<feature type="transmembrane region" description="Helical" evidence="1">
    <location>
        <begin position="12"/>
        <end position="33"/>
    </location>
</feature>
<evidence type="ECO:0000313" key="2">
    <source>
        <dbReference type="EMBL" id="MCP2367040.1"/>
    </source>
</evidence>
<name>A0ABT1KKG9_9MICO</name>
<reference evidence="2" key="1">
    <citation type="submission" date="2022-06" db="EMBL/GenBank/DDBJ databases">
        <title>Genomic Encyclopedia of Type Strains, Phase III (KMG-III): the genomes of soil and plant-associated and newly described type strains.</title>
        <authorList>
            <person name="Whitman W."/>
        </authorList>
    </citation>
    <scope>NUCLEOTIDE SEQUENCE</scope>
    <source>
        <strain evidence="2">CPCC 202695</strain>
    </source>
</reference>
<evidence type="ECO:0008006" key="4">
    <source>
        <dbReference type="Google" id="ProtNLM"/>
    </source>
</evidence>
<dbReference type="EMBL" id="SODL02000002">
    <property type="protein sequence ID" value="MCP2367040.1"/>
    <property type="molecule type" value="Genomic_DNA"/>
</dbReference>
<sequence length="53" mass="5174">MHDSSGSVFPYVAGFALCVGAVFLLVACTTPAVGGGADAGARSDSVVVEQSAQ</sequence>
<evidence type="ECO:0000256" key="1">
    <source>
        <dbReference type="SAM" id="Phobius"/>
    </source>
</evidence>
<dbReference type="Proteomes" id="UP000893823">
    <property type="component" value="Unassembled WGS sequence"/>
</dbReference>
<gene>
    <name evidence="2" type="ORF">BCL57_001194</name>
</gene>
<keyword evidence="1" id="KW-0812">Transmembrane</keyword>
<keyword evidence="1" id="KW-1133">Transmembrane helix</keyword>
<evidence type="ECO:0000313" key="3">
    <source>
        <dbReference type="Proteomes" id="UP000893823"/>
    </source>
</evidence>
<dbReference type="RefSeq" id="WP_157675014.1">
    <property type="nucleotide sequence ID" value="NZ_BMDN01000002.1"/>
</dbReference>
<proteinExistence type="predicted"/>
<accession>A0ABT1KKG9</accession>
<keyword evidence="3" id="KW-1185">Reference proteome</keyword>
<protein>
    <recommendedName>
        <fullName evidence="4">Lipoprotein</fullName>
    </recommendedName>
</protein>